<comment type="caution">
    <text evidence="1">The sequence shown here is derived from an EMBL/GenBank/DDBJ whole genome shotgun (WGS) entry which is preliminary data.</text>
</comment>
<gene>
    <name evidence="1" type="ORF">E2C01_047134</name>
</gene>
<dbReference type="EMBL" id="VSRR010011486">
    <property type="protein sequence ID" value="MPC53245.1"/>
    <property type="molecule type" value="Genomic_DNA"/>
</dbReference>
<accession>A0A5B7G746</accession>
<name>A0A5B7G746_PORTR</name>
<organism evidence="1 2">
    <name type="scientific">Portunus trituberculatus</name>
    <name type="common">Swimming crab</name>
    <name type="synonym">Neptunus trituberculatus</name>
    <dbReference type="NCBI Taxonomy" id="210409"/>
    <lineage>
        <taxon>Eukaryota</taxon>
        <taxon>Metazoa</taxon>
        <taxon>Ecdysozoa</taxon>
        <taxon>Arthropoda</taxon>
        <taxon>Crustacea</taxon>
        <taxon>Multicrustacea</taxon>
        <taxon>Malacostraca</taxon>
        <taxon>Eumalacostraca</taxon>
        <taxon>Eucarida</taxon>
        <taxon>Decapoda</taxon>
        <taxon>Pleocyemata</taxon>
        <taxon>Brachyura</taxon>
        <taxon>Eubrachyura</taxon>
        <taxon>Portunoidea</taxon>
        <taxon>Portunidae</taxon>
        <taxon>Portuninae</taxon>
        <taxon>Portunus</taxon>
    </lineage>
</organism>
<protein>
    <submittedName>
        <fullName evidence="1">Uncharacterized protein</fullName>
    </submittedName>
</protein>
<sequence>MKASGSLHPFLADFHRLAEHYIQSPVLRTRPRTFPRLVEGVQYCLPYAWHRHSVYQVGDVSEDAQQAWEQRDSLDGTRYSASYNV</sequence>
<proteinExistence type="predicted"/>
<dbReference type="AlphaFoldDB" id="A0A5B7G746"/>
<evidence type="ECO:0000313" key="2">
    <source>
        <dbReference type="Proteomes" id="UP000324222"/>
    </source>
</evidence>
<keyword evidence="2" id="KW-1185">Reference proteome</keyword>
<reference evidence="1 2" key="1">
    <citation type="submission" date="2019-05" db="EMBL/GenBank/DDBJ databases">
        <title>Another draft genome of Portunus trituberculatus and its Hox gene families provides insights of decapod evolution.</title>
        <authorList>
            <person name="Jeong J.-H."/>
            <person name="Song I."/>
            <person name="Kim S."/>
            <person name="Choi T."/>
            <person name="Kim D."/>
            <person name="Ryu S."/>
            <person name="Kim W."/>
        </authorList>
    </citation>
    <scope>NUCLEOTIDE SEQUENCE [LARGE SCALE GENOMIC DNA]</scope>
    <source>
        <tissue evidence="1">Muscle</tissue>
    </source>
</reference>
<evidence type="ECO:0000313" key="1">
    <source>
        <dbReference type="EMBL" id="MPC53245.1"/>
    </source>
</evidence>
<dbReference type="Proteomes" id="UP000324222">
    <property type="component" value="Unassembled WGS sequence"/>
</dbReference>